<dbReference type="Proteomes" id="UP000199585">
    <property type="component" value="Unassembled WGS sequence"/>
</dbReference>
<dbReference type="InterPro" id="IPR021323">
    <property type="entry name" value="DUF2927"/>
</dbReference>
<evidence type="ECO:0000256" key="1">
    <source>
        <dbReference type="SAM" id="SignalP"/>
    </source>
</evidence>
<gene>
    <name evidence="2" type="ORF">SAMN04488003_103101</name>
</gene>
<dbReference type="PROSITE" id="PS51257">
    <property type="entry name" value="PROKAR_LIPOPROTEIN"/>
    <property type="match status" value="1"/>
</dbReference>
<organism evidence="2 3">
    <name type="scientific">Loktanella fryxellensis</name>
    <dbReference type="NCBI Taxonomy" id="245187"/>
    <lineage>
        <taxon>Bacteria</taxon>
        <taxon>Pseudomonadati</taxon>
        <taxon>Pseudomonadota</taxon>
        <taxon>Alphaproteobacteria</taxon>
        <taxon>Rhodobacterales</taxon>
        <taxon>Roseobacteraceae</taxon>
        <taxon>Loktanella</taxon>
    </lineage>
</organism>
<evidence type="ECO:0000313" key="2">
    <source>
        <dbReference type="EMBL" id="SEM68044.1"/>
    </source>
</evidence>
<dbReference type="STRING" id="245187.SAMN04488003_103101"/>
<feature type="signal peptide" evidence="1">
    <location>
        <begin position="1"/>
        <end position="28"/>
    </location>
</feature>
<sequence>MAGRRSRTFGPLLGLGLLAACATPVPVAAPVAPVAVPRPVTADPPAPVAPPVASAESEALRRYYSRLQNDLQSQGLLRTDGGGADTPFTDTMLARNFIRIALFDEYVSDGDFLRAEATESTLRRWDTPVRMAVEFGPSVPDAQRSIDRGIVSAYAARLSRVTGLPIAMTDGAEANFHVLFLSEDDRAGYVDRIRQIVPGIGGSSLRAITNLPRDQLCVVIAFSQGGSSSYAKAVAVIRAEHPDLLSTSCIHEELAQGLGLANDSLQARPSIFNDDEEFGLLTRHDELLLKMLYDRRFRTGMTAAEATPIAAEIAAELIGGGS</sequence>
<keyword evidence="3" id="KW-1185">Reference proteome</keyword>
<dbReference type="RefSeq" id="WP_245731272.1">
    <property type="nucleotide sequence ID" value="NZ_FOCI01000003.1"/>
</dbReference>
<accession>A0A1H8ADP0</accession>
<protein>
    <recommendedName>
        <fullName evidence="4">DUF2927 domain-containing protein</fullName>
    </recommendedName>
</protein>
<keyword evidence="1" id="KW-0732">Signal</keyword>
<evidence type="ECO:0000313" key="3">
    <source>
        <dbReference type="Proteomes" id="UP000199585"/>
    </source>
</evidence>
<evidence type="ECO:0008006" key="4">
    <source>
        <dbReference type="Google" id="ProtNLM"/>
    </source>
</evidence>
<dbReference type="Pfam" id="PF11150">
    <property type="entry name" value="DUF2927"/>
    <property type="match status" value="1"/>
</dbReference>
<dbReference type="EMBL" id="FOCI01000003">
    <property type="protein sequence ID" value="SEM68044.1"/>
    <property type="molecule type" value="Genomic_DNA"/>
</dbReference>
<proteinExistence type="predicted"/>
<feature type="chain" id="PRO_5011622769" description="DUF2927 domain-containing protein" evidence="1">
    <location>
        <begin position="29"/>
        <end position="322"/>
    </location>
</feature>
<name>A0A1H8ADP0_9RHOB</name>
<reference evidence="2 3" key="1">
    <citation type="submission" date="2016-10" db="EMBL/GenBank/DDBJ databases">
        <authorList>
            <person name="de Groot N.N."/>
        </authorList>
    </citation>
    <scope>NUCLEOTIDE SEQUENCE [LARGE SCALE GENOMIC DNA]</scope>
    <source>
        <strain evidence="2 3">DSM 16213</strain>
    </source>
</reference>
<dbReference type="AlphaFoldDB" id="A0A1H8ADP0"/>